<name>A0A1E3QGC9_LIPST</name>
<dbReference type="Proteomes" id="UP000094385">
    <property type="component" value="Unassembled WGS sequence"/>
</dbReference>
<dbReference type="OrthoDB" id="185373at2759"/>
<reference evidence="1 2" key="1">
    <citation type="journal article" date="2016" name="Proc. Natl. Acad. Sci. U.S.A.">
        <title>Comparative genomics of biotechnologically important yeasts.</title>
        <authorList>
            <person name="Riley R."/>
            <person name="Haridas S."/>
            <person name="Wolfe K.H."/>
            <person name="Lopes M.R."/>
            <person name="Hittinger C.T."/>
            <person name="Goeker M."/>
            <person name="Salamov A.A."/>
            <person name="Wisecaver J.H."/>
            <person name="Long T.M."/>
            <person name="Calvey C.H."/>
            <person name="Aerts A.L."/>
            <person name="Barry K.W."/>
            <person name="Choi C."/>
            <person name="Clum A."/>
            <person name="Coughlan A.Y."/>
            <person name="Deshpande S."/>
            <person name="Douglass A.P."/>
            <person name="Hanson S.J."/>
            <person name="Klenk H.-P."/>
            <person name="LaButti K.M."/>
            <person name="Lapidus A."/>
            <person name="Lindquist E.A."/>
            <person name="Lipzen A.M."/>
            <person name="Meier-Kolthoff J.P."/>
            <person name="Ohm R.A."/>
            <person name="Otillar R.P."/>
            <person name="Pangilinan J.L."/>
            <person name="Peng Y."/>
            <person name="Rokas A."/>
            <person name="Rosa C.A."/>
            <person name="Scheuner C."/>
            <person name="Sibirny A.A."/>
            <person name="Slot J.C."/>
            <person name="Stielow J.B."/>
            <person name="Sun H."/>
            <person name="Kurtzman C.P."/>
            <person name="Blackwell M."/>
            <person name="Grigoriev I.V."/>
            <person name="Jeffries T.W."/>
        </authorList>
    </citation>
    <scope>NUCLEOTIDE SEQUENCE [LARGE SCALE GENOMIC DNA]</scope>
    <source>
        <strain evidence="1 2">NRRL Y-11557</strain>
    </source>
</reference>
<proteinExistence type="predicted"/>
<dbReference type="AlphaFoldDB" id="A0A1E3QGC9"/>
<evidence type="ECO:0008006" key="3">
    <source>
        <dbReference type="Google" id="ProtNLM"/>
    </source>
</evidence>
<gene>
    <name evidence="1" type="ORF">LIPSTDRAFT_67620</name>
</gene>
<keyword evidence="2" id="KW-1185">Reference proteome</keyword>
<evidence type="ECO:0000313" key="2">
    <source>
        <dbReference type="Proteomes" id="UP000094385"/>
    </source>
</evidence>
<protein>
    <recommendedName>
        <fullName evidence="3">Pentatricopeptide repeat-containing protein</fullName>
    </recommendedName>
</protein>
<accession>A0A1E3QGC9</accession>
<organism evidence="1 2">
    <name type="scientific">Lipomyces starkeyi NRRL Y-11557</name>
    <dbReference type="NCBI Taxonomy" id="675824"/>
    <lineage>
        <taxon>Eukaryota</taxon>
        <taxon>Fungi</taxon>
        <taxon>Dikarya</taxon>
        <taxon>Ascomycota</taxon>
        <taxon>Saccharomycotina</taxon>
        <taxon>Lipomycetes</taxon>
        <taxon>Lipomycetales</taxon>
        <taxon>Lipomycetaceae</taxon>
        <taxon>Lipomyces</taxon>
    </lineage>
</organism>
<dbReference type="EMBL" id="KV454289">
    <property type="protein sequence ID" value="ODQ76658.1"/>
    <property type="molecule type" value="Genomic_DNA"/>
</dbReference>
<evidence type="ECO:0000313" key="1">
    <source>
        <dbReference type="EMBL" id="ODQ76658.1"/>
    </source>
</evidence>
<sequence>MPPAYCNQAWTFTRRKALSAQSADVSVPRMRLSIRKLVYRFNILSLMLVLMKSVRAPKQERGSKSIREARRALFMKYNATKAALVVEDEERRLEIENEHQARFETFRRTVRLSKLELKIYNTLISMGVNMHAIDIKTTPMNSVELAMMIVRLPESLERLNSMEENDLGRFSDSMPQRPVYRHLESKRLNTTISAILNSRDDPLVLEKLSHLLVCSSVIPDQASFDTMIRGLAIKQHQGVAALIVVDSLLQSGLEASTHTLVNIVRVGVELRDANVLRFMIALLDRVESTTSHGKPIHQYFLHTKVVEALMTACIKLKEPQIYATFRQVFIKRNIHPTLSILVMEIRFGFLTNSDHIATDAWKMLKHMDESGVAKLTLKPCLWMAKHAERTGNIERMRDILDVASKNNILHQLKLELRRDVAQ</sequence>